<comment type="cofactor">
    <cofactor evidence="1 5">
        <name>pyridoxal 5'-phosphate</name>
        <dbReference type="ChEBI" id="CHEBI:597326"/>
    </cofactor>
</comment>
<dbReference type="InterPro" id="IPR036038">
    <property type="entry name" value="Aminotransferase-like"/>
</dbReference>
<protein>
    <recommendedName>
        <fullName evidence="8">4-amino-4-deoxychorismate lyase</fullName>
    </recommendedName>
</protein>
<dbReference type="PANTHER" id="PTHR42743:SF11">
    <property type="entry name" value="AMINODEOXYCHORISMATE LYASE"/>
    <property type="match status" value="1"/>
</dbReference>
<dbReference type="InterPro" id="IPR050571">
    <property type="entry name" value="Class-IV_PLP-Dep_Aminotrnsfr"/>
</dbReference>
<dbReference type="Pfam" id="PF01063">
    <property type="entry name" value="Aminotran_4"/>
    <property type="match status" value="1"/>
</dbReference>
<proteinExistence type="inferred from homology"/>
<dbReference type="RefSeq" id="WP_073717685.1">
    <property type="nucleotide sequence ID" value="NZ_MQVR01000171.1"/>
</dbReference>
<dbReference type="InterPro" id="IPR043131">
    <property type="entry name" value="BCAT-like_N"/>
</dbReference>
<dbReference type="GO" id="GO:0046394">
    <property type="term" value="P:carboxylic acid biosynthetic process"/>
    <property type="evidence" value="ECO:0007669"/>
    <property type="project" value="UniProtKB-ARBA"/>
</dbReference>
<dbReference type="Gene3D" id="3.30.470.10">
    <property type="match status" value="1"/>
</dbReference>
<evidence type="ECO:0000256" key="2">
    <source>
        <dbReference type="ARBA" id="ARBA00009320"/>
    </source>
</evidence>
<evidence type="ECO:0000256" key="5">
    <source>
        <dbReference type="RuleBase" id="RU004516"/>
    </source>
</evidence>
<sequence length="227" mass="23937">MSETQKIWFNGELLSDPEARAIMPIDHGLVVGDGVFEALKVEKGGPFALTRHLRRLTKSATAMGLPEPSHDECRRGVAAVLEGRDWDFGKIRITWTGGKGPLGSGKAFGPGTLIVASEAVTRDAPTTRVVTVPWTRNINGALTGVKTTSYGENVVGLAYATEHDATEGIFENTEGFLAEGTGSNIFVVRGGALVTPPLSAGILDGVTRRLGQVPCSGVTAFSSRLGF</sequence>
<evidence type="ECO:0000256" key="4">
    <source>
        <dbReference type="RuleBase" id="RU004106"/>
    </source>
</evidence>
<comment type="similarity">
    <text evidence="2 4">Belongs to the class-IV pyridoxal-phosphate-dependent aminotransferase family.</text>
</comment>
<keyword evidence="7" id="KW-1185">Reference proteome</keyword>
<dbReference type="GO" id="GO:0003824">
    <property type="term" value="F:catalytic activity"/>
    <property type="evidence" value="ECO:0007669"/>
    <property type="project" value="InterPro"/>
</dbReference>
<dbReference type="Proteomes" id="UP000185628">
    <property type="component" value="Unassembled WGS sequence"/>
</dbReference>
<dbReference type="Gene3D" id="3.20.10.10">
    <property type="entry name" value="D-amino Acid Aminotransferase, subunit A, domain 2"/>
    <property type="match status" value="1"/>
</dbReference>
<dbReference type="PROSITE" id="PS00770">
    <property type="entry name" value="AA_TRANSFER_CLASS_4"/>
    <property type="match status" value="1"/>
</dbReference>
<gene>
    <name evidence="6" type="ORF">BSZ39_12875</name>
</gene>
<dbReference type="InterPro" id="IPR018300">
    <property type="entry name" value="Aminotrans_IV_CS"/>
</dbReference>
<evidence type="ECO:0000256" key="1">
    <source>
        <dbReference type="ARBA" id="ARBA00001933"/>
    </source>
</evidence>
<dbReference type="SUPFAM" id="SSF56752">
    <property type="entry name" value="D-aminoacid aminotransferase-like PLP-dependent enzymes"/>
    <property type="match status" value="1"/>
</dbReference>
<dbReference type="GO" id="GO:0005829">
    <property type="term" value="C:cytosol"/>
    <property type="evidence" value="ECO:0007669"/>
    <property type="project" value="TreeGrafter"/>
</dbReference>
<reference evidence="7" key="1">
    <citation type="submission" date="2016-12" db="EMBL/GenBank/DDBJ databases">
        <authorList>
            <person name="Meng X."/>
        </authorList>
    </citation>
    <scope>NUCLEOTIDE SEQUENCE [LARGE SCALE GENOMIC DNA]</scope>
    <source>
        <strain evidence="7">DSM 19116</strain>
    </source>
</reference>
<dbReference type="InterPro" id="IPR043132">
    <property type="entry name" value="BCAT-like_C"/>
</dbReference>
<accession>A0A1Q5PU85</accession>
<evidence type="ECO:0000313" key="7">
    <source>
        <dbReference type="Proteomes" id="UP000185628"/>
    </source>
</evidence>
<organism evidence="6 7">
    <name type="scientific">Bowdeniella nasicola</name>
    <dbReference type="NCBI Taxonomy" id="208480"/>
    <lineage>
        <taxon>Bacteria</taxon>
        <taxon>Bacillati</taxon>
        <taxon>Actinomycetota</taxon>
        <taxon>Actinomycetes</taxon>
        <taxon>Actinomycetales</taxon>
        <taxon>Actinomycetaceae</taxon>
        <taxon>Bowdeniella</taxon>
    </lineage>
</organism>
<dbReference type="InterPro" id="IPR001544">
    <property type="entry name" value="Aminotrans_IV"/>
</dbReference>
<evidence type="ECO:0008006" key="8">
    <source>
        <dbReference type="Google" id="ProtNLM"/>
    </source>
</evidence>
<dbReference type="PANTHER" id="PTHR42743">
    <property type="entry name" value="AMINO-ACID AMINOTRANSFERASE"/>
    <property type="match status" value="1"/>
</dbReference>
<dbReference type="EMBL" id="MQVR01000171">
    <property type="protein sequence ID" value="OKL51042.1"/>
    <property type="molecule type" value="Genomic_DNA"/>
</dbReference>
<comment type="caution">
    <text evidence="6">The sequence shown here is derived from an EMBL/GenBank/DDBJ whole genome shotgun (WGS) entry which is preliminary data.</text>
</comment>
<name>A0A1Q5PU85_9ACTO</name>
<dbReference type="AlphaFoldDB" id="A0A1Q5PU85"/>
<evidence type="ECO:0000313" key="6">
    <source>
        <dbReference type="EMBL" id="OKL51042.1"/>
    </source>
</evidence>
<keyword evidence="3 5" id="KW-0663">Pyridoxal phosphate</keyword>
<evidence type="ECO:0000256" key="3">
    <source>
        <dbReference type="ARBA" id="ARBA00022898"/>
    </source>
</evidence>